<feature type="domain" description="HTH tetR-type" evidence="4">
    <location>
        <begin position="34"/>
        <end position="94"/>
    </location>
</feature>
<dbReference type="InterPro" id="IPR001647">
    <property type="entry name" value="HTH_TetR"/>
</dbReference>
<evidence type="ECO:0000313" key="6">
    <source>
        <dbReference type="Proteomes" id="UP000271003"/>
    </source>
</evidence>
<dbReference type="GO" id="GO:0000976">
    <property type="term" value="F:transcription cis-regulatory region binding"/>
    <property type="evidence" value="ECO:0007669"/>
    <property type="project" value="TreeGrafter"/>
</dbReference>
<proteinExistence type="predicted"/>
<dbReference type="SUPFAM" id="SSF46689">
    <property type="entry name" value="Homeodomain-like"/>
    <property type="match status" value="1"/>
</dbReference>
<dbReference type="PRINTS" id="PR00455">
    <property type="entry name" value="HTHTETR"/>
</dbReference>
<dbReference type="InterPro" id="IPR009057">
    <property type="entry name" value="Homeodomain-like_sf"/>
</dbReference>
<feature type="region of interest" description="Disordered" evidence="3">
    <location>
        <begin position="1"/>
        <end position="37"/>
    </location>
</feature>
<evidence type="ECO:0000259" key="4">
    <source>
        <dbReference type="PROSITE" id="PS50977"/>
    </source>
</evidence>
<dbReference type="SUPFAM" id="SSF48498">
    <property type="entry name" value="Tetracyclin repressor-like, C-terminal domain"/>
    <property type="match status" value="1"/>
</dbReference>
<feature type="compositionally biased region" description="Polar residues" evidence="3">
    <location>
        <begin position="1"/>
        <end position="17"/>
    </location>
</feature>
<dbReference type="PANTHER" id="PTHR30055">
    <property type="entry name" value="HTH-TYPE TRANSCRIPTIONAL REGULATOR RUTR"/>
    <property type="match status" value="1"/>
</dbReference>
<gene>
    <name evidence="5" type="ORF">SUTMEG_13270</name>
</gene>
<dbReference type="RefSeq" id="WP_120177044.1">
    <property type="nucleotide sequence ID" value="NZ_AP018786.1"/>
</dbReference>
<dbReference type="InterPro" id="IPR041479">
    <property type="entry name" value="TetR_CgmR_C"/>
</dbReference>
<protein>
    <submittedName>
        <fullName evidence="5">TetR family transcriptional regulator</fullName>
    </submittedName>
</protein>
<reference evidence="5 6" key="1">
    <citation type="journal article" date="2018" name="Int. J. Syst. Evol. Microbiol.">
        <title>Mesosutterella multiformis gen. nov., sp. nov., a member of the family Sutterellaceae and Sutterella megalosphaeroides sp. nov., isolated from human faeces.</title>
        <authorList>
            <person name="Sakamoto M."/>
            <person name="Ikeyama N."/>
            <person name="Kunihiro T."/>
            <person name="Iino T."/>
            <person name="Yuki M."/>
            <person name="Ohkuma M."/>
        </authorList>
    </citation>
    <scope>NUCLEOTIDE SEQUENCE [LARGE SCALE GENOMIC DNA]</scope>
    <source>
        <strain evidence="5 6">6FBBBH3</strain>
    </source>
</reference>
<dbReference type="PROSITE" id="PS50977">
    <property type="entry name" value="HTH_TETR_2"/>
    <property type="match status" value="1"/>
</dbReference>
<dbReference type="AlphaFoldDB" id="A0A2Z6IF97"/>
<name>A0A2Z6IF97_9BURK</name>
<accession>A0A2Z6IF97</accession>
<sequence length="215" mass="23323">MSEPESSQNQTMTASNDASRRNARNAHKRPKKPAEVRRRVLEVAEELASTAGAEGVRFSEVAKRADVTTGGIVHHFPNKHALLAAVVELLTEDMERDVDAAIERGDPAPYLVTRVYVKHALTETNARFAALMRLMLSSGELGNLWNLGLQRMLERAHPTDRSTKAYLVRCAADGLWLEGIATSGAVSDAHREAARALASELETLAAEASAASEVL</sequence>
<feature type="DNA-binding region" description="H-T-H motif" evidence="2">
    <location>
        <begin position="57"/>
        <end position="76"/>
    </location>
</feature>
<evidence type="ECO:0000313" key="5">
    <source>
        <dbReference type="EMBL" id="BBF23436.1"/>
    </source>
</evidence>
<dbReference type="GO" id="GO:0003700">
    <property type="term" value="F:DNA-binding transcription factor activity"/>
    <property type="evidence" value="ECO:0007669"/>
    <property type="project" value="TreeGrafter"/>
</dbReference>
<dbReference type="Pfam" id="PF00440">
    <property type="entry name" value="TetR_N"/>
    <property type="match status" value="1"/>
</dbReference>
<feature type="compositionally biased region" description="Basic residues" evidence="3">
    <location>
        <begin position="21"/>
        <end position="31"/>
    </location>
</feature>
<keyword evidence="6" id="KW-1185">Reference proteome</keyword>
<dbReference type="Gene3D" id="1.10.357.10">
    <property type="entry name" value="Tetracycline Repressor, domain 2"/>
    <property type="match status" value="1"/>
</dbReference>
<dbReference type="PANTHER" id="PTHR30055:SF226">
    <property type="entry name" value="HTH-TYPE TRANSCRIPTIONAL REGULATOR PKSA"/>
    <property type="match status" value="1"/>
</dbReference>
<dbReference type="OrthoDB" id="9809772at2"/>
<organism evidence="5 6">
    <name type="scientific">Sutterella megalosphaeroides</name>
    <dbReference type="NCBI Taxonomy" id="2494234"/>
    <lineage>
        <taxon>Bacteria</taxon>
        <taxon>Pseudomonadati</taxon>
        <taxon>Pseudomonadota</taxon>
        <taxon>Betaproteobacteria</taxon>
        <taxon>Burkholderiales</taxon>
        <taxon>Sutterellaceae</taxon>
        <taxon>Sutterella</taxon>
    </lineage>
</organism>
<keyword evidence="1 2" id="KW-0238">DNA-binding</keyword>
<evidence type="ECO:0000256" key="2">
    <source>
        <dbReference type="PROSITE-ProRule" id="PRU00335"/>
    </source>
</evidence>
<dbReference type="EMBL" id="AP018786">
    <property type="protein sequence ID" value="BBF23436.1"/>
    <property type="molecule type" value="Genomic_DNA"/>
</dbReference>
<dbReference type="Pfam" id="PF17937">
    <property type="entry name" value="TetR_C_28"/>
    <property type="match status" value="1"/>
</dbReference>
<evidence type="ECO:0000256" key="3">
    <source>
        <dbReference type="SAM" id="MobiDB-lite"/>
    </source>
</evidence>
<dbReference type="Proteomes" id="UP000271003">
    <property type="component" value="Chromosome"/>
</dbReference>
<evidence type="ECO:0000256" key="1">
    <source>
        <dbReference type="ARBA" id="ARBA00023125"/>
    </source>
</evidence>
<dbReference type="KEGG" id="sutt:SUTMEG_13270"/>
<dbReference type="InterPro" id="IPR036271">
    <property type="entry name" value="Tet_transcr_reg_TetR-rel_C_sf"/>
</dbReference>
<dbReference type="InterPro" id="IPR050109">
    <property type="entry name" value="HTH-type_TetR-like_transc_reg"/>
</dbReference>